<dbReference type="SUPFAM" id="SSF69318">
    <property type="entry name" value="Integrin alpha N-terminal domain"/>
    <property type="match status" value="1"/>
</dbReference>
<proteinExistence type="predicted"/>
<dbReference type="PROSITE" id="PS51257">
    <property type="entry name" value="PROKAR_LIPOPROTEIN"/>
    <property type="match status" value="1"/>
</dbReference>
<protein>
    <submittedName>
        <fullName evidence="1">Uncharacterized protein</fullName>
    </submittedName>
</protein>
<dbReference type="OrthoDB" id="1817824at2"/>
<dbReference type="RefSeq" id="WP_074463152.1">
    <property type="nucleotide sequence ID" value="NZ_FMUR01000019.1"/>
</dbReference>
<gene>
    <name evidence="1" type="ORF">SAMN02910451_02737</name>
</gene>
<accession>A0A1G5G7P1</accession>
<keyword evidence="2" id="KW-1185">Reference proteome</keyword>
<sequence>MRLRIILPLSILILATACESQNKKLIEMESELVQDQGSAQISVYNDDYMDHGKKKNYTYIDIIKDNEVKATINTYRHLDKVTDMDCFDFNDDGIKDIAVIGVSDSENMVLIYEATSEYQYEVFSGWNSVGAAINESLDDDFSMVTLKNILSKGASYSTEINAERAERAISAAQEVTYSDYKAAYIGFLKVIDECGVDEYGYPGGSYSIYDIDKDSIPELIVHYGECEANYHAFVFTYTDNKVKCIDEIGTGHSEFYAYPSGNGILQYWAHMGGEEFTLFSLNNNELTAKELYSGSTEYEDPETGEYDINFTPVRNVVPDAYFLTSFAPDNVIPIEKYEIISAYVPSQDNANYTFPNNNPNFYSEIMEKDNILNAVSRYRNDPIYKDIHFSDFLKKIEHSQSEIQDITYADLNLDNVYECIFYVLKKDSEDSIRIILSKQGEKIYAYYDSSYMASTGWGDAEKTDITEDGFFIEEPNEHFFQNRVMYDKEKWFYYSAPY</sequence>
<evidence type="ECO:0000313" key="1">
    <source>
        <dbReference type="EMBL" id="SCY47371.1"/>
    </source>
</evidence>
<name>A0A1G5G7P1_9FIRM</name>
<reference evidence="2" key="1">
    <citation type="submission" date="2016-10" db="EMBL/GenBank/DDBJ databases">
        <authorList>
            <person name="Varghese N."/>
            <person name="Submissions S."/>
        </authorList>
    </citation>
    <scope>NUCLEOTIDE SEQUENCE [LARGE SCALE GENOMIC DNA]</scope>
    <source>
        <strain evidence="2">XBD2006</strain>
    </source>
</reference>
<organism evidence="1 2">
    <name type="scientific">Butyrivibrio hungatei</name>
    <dbReference type="NCBI Taxonomy" id="185008"/>
    <lineage>
        <taxon>Bacteria</taxon>
        <taxon>Bacillati</taxon>
        <taxon>Bacillota</taxon>
        <taxon>Clostridia</taxon>
        <taxon>Lachnospirales</taxon>
        <taxon>Lachnospiraceae</taxon>
        <taxon>Butyrivibrio</taxon>
    </lineage>
</organism>
<dbReference type="InterPro" id="IPR028994">
    <property type="entry name" value="Integrin_alpha_N"/>
</dbReference>
<evidence type="ECO:0000313" key="2">
    <source>
        <dbReference type="Proteomes" id="UP000183047"/>
    </source>
</evidence>
<dbReference type="AlphaFoldDB" id="A0A1G5G7P1"/>
<dbReference type="Proteomes" id="UP000183047">
    <property type="component" value="Unassembled WGS sequence"/>
</dbReference>
<dbReference type="EMBL" id="FMUR01000019">
    <property type="protein sequence ID" value="SCY47371.1"/>
    <property type="molecule type" value="Genomic_DNA"/>
</dbReference>